<gene>
    <name evidence="2" type="ORF">BJG93_21560</name>
</gene>
<dbReference type="NCBIfam" id="NF005476">
    <property type="entry name" value="PRK07077.1"/>
    <property type="match status" value="1"/>
</dbReference>
<protein>
    <submittedName>
        <fullName evidence="2">Phosphorylase</fullName>
    </submittedName>
</protein>
<dbReference type="CDD" id="cd17768">
    <property type="entry name" value="adenosylhopane_nucleosidase_HpnG-like"/>
    <property type="match status" value="1"/>
</dbReference>
<dbReference type="Proteomes" id="UP000179860">
    <property type="component" value="Chromosome 2"/>
</dbReference>
<evidence type="ECO:0000313" key="3">
    <source>
        <dbReference type="Proteomes" id="UP000179860"/>
    </source>
</evidence>
<dbReference type="STRING" id="754502.BJG93_21560"/>
<dbReference type="GO" id="GO:0019284">
    <property type="term" value="P:L-methionine salvage from S-adenosylmethionine"/>
    <property type="evidence" value="ECO:0007669"/>
    <property type="project" value="TreeGrafter"/>
</dbReference>
<name>A0A1I9YNX0_9BURK</name>
<dbReference type="GO" id="GO:0008930">
    <property type="term" value="F:methylthioadenosine nucleosidase activity"/>
    <property type="evidence" value="ECO:0007669"/>
    <property type="project" value="TreeGrafter"/>
</dbReference>
<sequence length="243" mass="25139">MSVSMRPSVGTSDSRLPVIVVTGMAFEARIARGDDSERVEVVYAARADLLERALNAAVARGAAGIVSFGTAGGLAPDLEPGALIVADAVYGPFGRIDTDRQWTERIVAAVTAERLAGRLRRGAMAAVAAPLITAEDKRALHESTGALAVDMESHIAGASAAAHGVPFAVCRAVVDPAWRTLPPAATAGLRDDGTTALGPILRELLRQPSQLGALLRLAADARAARATLVELRRALGKGGALRI</sequence>
<evidence type="ECO:0000313" key="2">
    <source>
        <dbReference type="EMBL" id="APA88003.1"/>
    </source>
</evidence>
<feature type="domain" description="Nucleoside phosphorylase" evidence="1">
    <location>
        <begin position="57"/>
        <end position="177"/>
    </location>
</feature>
<dbReference type="GO" id="GO:0005829">
    <property type="term" value="C:cytosol"/>
    <property type="evidence" value="ECO:0007669"/>
    <property type="project" value="TreeGrafter"/>
</dbReference>
<dbReference type="EMBL" id="CP017562">
    <property type="protein sequence ID" value="APA88003.1"/>
    <property type="molecule type" value="Genomic_DNA"/>
</dbReference>
<accession>A0A1I9YNX0</accession>
<dbReference type="InterPro" id="IPR035994">
    <property type="entry name" value="Nucleoside_phosphorylase_sf"/>
</dbReference>
<dbReference type="NCBIfam" id="TIGR03468">
    <property type="entry name" value="HpnG"/>
    <property type="match status" value="1"/>
</dbReference>
<proteinExistence type="predicted"/>
<dbReference type="Gene3D" id="3.40.50.1580">
    <property type="entry name" value="Nucleoside phosphorylase domain"/>
    <property type="match status" value="1"/>
</dbReference>
<dbReference type="InterPro" id="IPR000845">
    <property type="entry name" value="Nucleoside_phosphorylase_d"/>
</dbReference>
<dbReference type="OrthoDB" id="9033573at2"/>
<reference evidence="2" key="2">
    <citation type="submission" date="2021-06" db="EMBL/GenBank/DDBJ databases">
        <authorList>
            <person name="Rogers T.H."/>
            <person name="Ramsay J.P."/>
            <person name="Wang P."/>
            <person name="Terpolilli J."/>
        </authorList>
    </citation>
    <scope>NUCLEOTIDE SEQUENCE</scope>
    <source>
        <strain evidence="2">WSM5005</strain>
    </source>
</reference>
<dbReference type="RefSeq" id="WP_027195453.1">
    <property type="nucleotide sequence ID" value="NZ_CP017562.2"/>
</dbReference>
<dbReference type="GO" id="GO:0009116">
    <property type="term" value="P:nucleoside metabolic process"/>
    <property type="evidence" value="ECO:0007669"/>
    <property type="project" value="InterPro"/>
</dbReference>
<dbReference type="KEGG" id="pspw:BJG93_21560"/>
<reference evidence="2" key="1">
    <citation type="submission" date="2016-09" db="EMBL/GenBank/DDBJ databases">
        <title>The Complete Genome of Burkholderia sprentiae wsm5005.</title>
        <authorList>
            <person name="De Meyer S."/>
            <person name="Wang P."/>
            <person name="Terpolilli J."/>
        </authorList>
    </citation>
    <scope>NUCLEOTIDE SEQUENCE [LARGE SCALE GENOMIC DNA]</scope>
    <source>
        <strain evidence="2">WSM5005</strain>
    </source>
</reference>
<evidence type="ECO:0000259" key="1">
    <source>
        <dbReference type="Pfam" id="PF01048"/>
    </source>
</evidence>
<keyword evidence="3" id="KW-1185">Reference proteome</keyword>
<dbReference type="InterPro" id="IPR017831">
    <property type="entry name" value="Hopanoid-assoc_phosphoryl_HpnG"/>
</dbReference>
<dbReference type="GO" id="GO:0008782">
    <property type="term" value="F:adenosylhomocysteine nucleosidase activity"/>
    <property type="evidence" value="ECO:0007669"/>
    <property type="project" value="TreeGrafter"/>
</dbReference>
<dbReference type="SUPFAM" id="SSF53167">
    <property type="entry name" value="Purine and uridine phosphorylases"/>
    <property type="match status" value="1"/>
</dbReference>
<dbReference type="AlphaFoldDB" id="A0A1I9YNX0"/>
<dbReference type="PANTHER" id="PTHR46832">
    <property type="entry name" value="5'-METHYLTHIOADENOSINE/S-ADENOSYLHOMOCYSTEINE NUCLEOSIDASE"/>
    <property type="match status" value="1"/>
</dbReference>
<dbReference type="PANTHER" id="PTHR46832:SF1">
    <property type="entry name" value="5'-METHYLTHIOADENOSINE_S-ADENOSYLHOMOCYSTEINE NUCLEOSIDASE"/>
    <property type="match status" value="1"/>
</dbReference>
<dbReference type="Pfam" id="PF01048">
    <property type="entry name" value="PNP_UDP_1"/>
    <property type="match status" value="1"/>
</dbReference>
<organism evidence="2 3">
    <name type="scientific">Paraburkholderia sprentiae WSM5005</name>
    <dbReference type="NCBI Taxonomy" id="754502"/>
    <lineage>
        <taxon>Bacteria</taxon>
        <taxon>Pseudomonadati</taxon>
        <taxon>Pseudomonadota</taxon>
        <taxon>Betaproteobacteria</taxon>
        <taxon>Burkholderiales</taxon>
        <taxon>Burkholderiaceae</taxon>
        <taxon>Paraburkholderia</taxon>
    </lineage>
</organism>